<gene>
    <name evidence="2" type="ORF">SAMN02745244_01167</name>
</gene>
<keyword evidence="3" id="KW-1185">Reference proteome</keyword>
<organism evidence="2 3">
    <name type="scientific">Tessaracoccus bendigoensis DSM 12906</name>
    <dbReference type="NCBI Taxonomy" id="1123357"/>
    <lineage>
        <taxon>Bacteria</taxon>
        <taxon>Bacillati</taxon>
        <taxon>Actinomycetota</taxon>
        <taxon>Actinomycetes</taxon>
        <taxon>Propionibacteriales</taxon>
        <taxon>Propionibacteriaceae</taxon>
        <taxon>Tessaracoccus</taxon>
    </lineage>
</organism>
<sequence>MLVRLGHPPVVILKEQRAAYLRAMQQADKGDVGPLGEILARGMIDNLNRFIIPNVPGPAKLVPIAALVDADLSLVAIRAAAQRGRLEAHQRSDGQWLSSRRAVDIYKESRRQGARLSTTSPAERTRPLI</sequence>
<dbReference type="Proteomes" id="UP000184512">
    <property type="component" value="Unassembled WGS sequence"/>
</dbReference>
<evidence type="ECO:0000313" key="2">
    <source>
        <dbReference type="EMBL" id="SHI83023.1"/>
    </source>
</evidence>
<reference evidence="2 3" key="1">
    <citation type="submission" date="2016-11" db="EMBL/GenBank/DDBJ databases">
        <authorList>
            <person name="Jaros S."/>
            <person name="Januszkiewicz K."/>
            <person name="Wedrychowicz H."/>
        </authorList>
    </citation>
    <scope>NUCLEOTIDE SEQUENCE [LARGE SCALE GENOMIC DNA]</scope>
    <source>
        <strain evidence="2 3">DSM 12906</strain>
    </source>
</reference>
<proteinExistence type="predicted"/>
<evidence type="ECO:0000313" key="3">
    <source>
        <dbReference type="Proteomes" id="UP000184512"/>
    </source>
</evidence>
<protein>
    <submittedName>
        <fullName evidence="2">Uncharacterized protein</fullName>
    </submittedName>
</protein>
<evidence type="ECO:0000256" key="1">
    <source>
        <dbReference type="SAM" id="MobiDB-lite"/>
    </source>
</evidence>
<dbReference type="AlphaFoldDB" id="A0A1M6EC71"/>
<dbReference type="Gene3D" id="1.10.3290.10">
    <property type="entry name" value="Fido-like domain"/>
    <property type="match status" value="1"/>
</dbReference>
<dbReference type="InterPro" id="IPR036597">
    <property type="entry name" value="Fido-like_dom_sf"/>
</dbReference>
<dbReference type="STRING" id="1123357.SAMN02745244_01167"/>
<accession>A0A1M6EC71</accession>
<name>A0A1M6EC71_9ACTN</name>
<dbReference type="SUPFAM" id="SSF140931">
    <property type="entry name" value="Fic-like"/>
    <property type="match status" value="1"/>
</dbReference>
<feature type="region of interest" description="Disordered" evidence="1">
    <location>
        <begin position="108"/>
        <end position="129"/>
    </location>
</feature>
<dbReference type="EMBL" id="FQZG01000016">
    <property type="protein sequence ID" value="SHI83023.1"/>
    <property type="molecule type" value="Genomic_DNA"/>
</dbReference>